<dbReference type="SUPFAM" id="SSF81660">
    <property type="entry name" value="Metal cation-transporting ATPase, ATP-binding domain N"/>
    <property type="match status" value="1"/>
</dbReference>
<dbReference type="EMBL" id="JANAVB010018200">
    <property type="protein sequence ID" value="KAJ6829627.1"/>
    <property type="molecule type" value="Genomic_DNA"/>
</dbReference>
<dbReference type="EC" id="7.6.2.1" evidence="15"/>
<comment type="similarity">
    <text evidence="2 15">Belongs to the cation transport ATPase (P-type) (TC 3.A.3) family. Type IV subfamily.</text>
</comment>
<feature type="transmembrane region" description="Helical" evidence="15">
    <location>
        <begin position="1141"/>
        <end position="1163"/>
    </location>
</feature>
<dbReference type="InterPro" id="IPR023299">
    <property type="entry name" value="ATPase_P-typ_cyto_dom_N"/>
</dbReference>
<dbReference type="GO" id="GO:0005524">
    <property type="term" value="F:ATP binding"/>
    <property type="evidence" value="ECO:0007669"/>
    <property type="project" value="UniProtKB-UniRule"/>
</dbReference>
<keyword evidence="10 15" id="KW-0472">Membrane</keyword>
<evidence type="ECO:0000256" key="2">
    <source>
        <dbReference type="ARBA" id="ARBA00008109"/>
    </source>
</evidence>
<keyword evidence="9 15" id="KW-1133">Transmembrane helix</keyword>
<dbReference type="GO" id="GO:0005886">
    <property type="term" value="C:plasma membrane"/>
    <property type="evidence" value="ECO:0007669"/>
    <property type="project" value="TreeGrafter"/>
</dbReference>
<evidence type="ECO:0000256" key="3">
    <source>
        <dbReference type="ARBA" id="ARBA00022692"/>
    </source>
</evidence>
<evidence type="ECO:0000256" key="5">
    <source>
        <dbReference type="ARBA" id="ARBA00022741"/>
    </source>
</evidence>
<feature type="binding site" evidence="13">
    <location>
        <position position="782"/>
    </location>
    <ligand>
        <name>ATP</name>
        <dbReference type="ChEBI" id="CHEBI:30616"/>
    </ligand>
</feature>
<dbReference type="FunFam" id="3.40.50.1000:FF:000221">
    <property type="entry name" value="Phospholipid-transporting ATPase"/>
    <property type="match status" value="1"/>
</dbReference>
<proteinExistence type="inferred from homology"/>
<dbReference type="InterPro" id="IPR001757">
    <property type="entry name" value="P_typ_ATPase"/>
</dbReference>
<dbReference type="SUPFAM" id="SSF56784">
    <property type="entry name" value="HAD-like"/>
    <property type="match status" value="1"/>
</dbReference>
<reference evidence="19" key="2">
    <citation type="submission" date="2023-04" db="EMBL/GenBank/DDBJ databases">
        <authorList>
            <person name="Bruccoleri R.E."/>
            <person name="Oakeley E.J."/>
            <person name="Faust A.-M."/>
            <person name="Dessus-Babus S."/>
            <person name="Altorfer M."/>
            <person name="Burckhardt D."/>
            <person name="Oertli M."/>
            <person name="Naumann U."/>
            <person name="Petersen F."/>
            <person name="Wong J."/>
        </authorList>
    </citation>
    <scope>NUCLEOTIDE SEQUENCE</scope>
    <source>
        <strain evidence="19">GSM-AAB239-AS_SAM_17_03QT</strain>
        <tissue evidence="19">Leaf</tissue>
    </source>
</reference>
<dbReference type="PANTHER" id="PTHR24092:SF91">
    <property type="entry name" value="PHOSPHOLIPID-TRANSPORTING ATPASE 1"/>
    <property type="match status" value="1"/>
</dbReference>
<evidence type="ECO:0000256" key="14">
    <source>
        <dbReference type="PIRSR" id="PIRSR606539-3"/>
    </source>
</evidence>
<dbReference type="InterPro" id="IPR023214">
    <property type="entry name" value="HAD_sf"/>
</dbReference>
<feature type="binding site" evidence="14">
    <location>
        <position position="916"/>
    </location>
    <ligand>
        <name>Mg(2+)</name>
        <dbReference type="ChEBI" id="CHEBI:18420"/>
    </ligand>
</feature>
<feature type="region of interest" description="Disordered" evidence="16">
    <location>
        <begin position="1"/>
        <end position="97"/>
    </location>
</feature>
<feature type="transmembrane region" description="Helical" evidence="15">
    <location>
        <begin position="1051"/>
        <end position="1073"/>
    </location>
</feature>
<dbReference type="InterPro" id="IPR018303">
    <property type="entry name" value="ATPase_P-typ_P_site"/>
</dbReference>
<evidence type="ECO:0000256" key="13">
    <source>
        <dbReference type="PIRSR" id="PIRSR606539-2"/>
    </source>
</evidence>
<dbReference type="SFLD" id="SFLDF00027">
    <property type="entry name" value="p-type_atpase"/>
    <property type="match status" value="1"/>
</dbReference>
<feature type="binding site" evidence="13">
    <location>
        <position position="783"/>
    </location>
    <ligand>
        <name>ATP</name>
        <dbReference type="ChEBI" id="CHEBI:30616"/>
    </ligand>
</feature>
<dbReference type="GO" id="GO:0140326">
    <property type="term" value="F:ATPase-coupled intramembrane lipid transporter activity"/>
    <property type="evidence" value="ECO:0007669"/>
    <property type="project" value="UniProtKB-EC"/>
</dbReference>
<keyword evidence="4 14" id="KW-0479">Metal-binding</keyword>
<dbReference type="InterPro" id="IPR008250">
    <property type="entry name" value="ATPase_P-typ_transduc_dom_A_sf"/>
</dbReference>
<dbReference type="Pfam" id="PF13246">
    <property type="entry name" value="Cation_ATPase"/>
    <property type="match status" value="1"/>
</dbReference>
<feature type="binding site" evidence="13">
    <location>
        <position position="644"/>
    </location>
    <ligand>
        <name>ATP</name>
        <dbReference type="ChEBI" id="CHEBI:30616"/>
    </ligand>
</feature>
<feature type="compositionally biased region" description="Low complexity" evidence="16">
    <location>
        <begin position="61"/>
        <end position="80"/>
    </location>
</feature>
<feature type="binding site" evidence="14">
    <location>
        <position position="496"/>
    </location>
    <ligand>
        <name>Mg(2+)</name>
        <dbReference type="ChEBI" id="CHEBI:18420"/>
    </ligand>
</feature>
<feature type="binding site" evidence="13">
    <location>
        <position position="495"/>
    </location>
    <ligand>
        <name>ATP</name>
        <dbReference type="ChEBI" id="CHEBI:30616"/>
    </ligand>
</feature>
<keyword evidence="8 15" id="KW-1278">Translocase</keyword>
<sequence>MSSDRPLLLPSPQNPSPPPRLLTTIDQTDIESDTNPFPRSWSKPRPPILQSRSRNSTKPYDNFSFHSNSDSKSKSTAASTFPRAGSNSSTRFGSQREISDEEARFVYINDPDRTHTPVQFPNNSIKTTKYTVLTFLPRNLFEQFHRVAYVYFLVLVALNQIPQLGVFSPAASVLPLAFVLGVTAIKDAYEDWRRHRSDRTENSRTGWVLVGSEFVPRPWKSMRVGEVIRVEANGTLPCDMVLLSTSDPTGVAYVQTINLDGESNLKTRYAKQETMSIAEPGRVAGLIRCEKPNRNIYGFQANVDLGGGKRVSLGPSNIILRGCEIKNTDWVIGVAVYTGRETKVMLNSSGAPWKRSRLEAHMNRETIFLAVLLFVLCTLVTVLAGSWLDRKEEQLENLPYYRKKDYSKGGGGGGKYKYYGKGWEVIFTFFMSVIQFQVMIPIALYISMELVRLGQAFFMIQDTGMYDEGTDTRFQCRALNINEDLGQIKYVFSDKTGTLTENKMEFRCASVRGTDYSAIGKEEEQDVVASISEDGQVWRPKVRVETDPALVSLVRNGNGTEEGARARDFVLALAACNTVVPLVVDTPDPALRLIDYQGESPDEQALVYAAAAYGFVLVERTSGHILIDIFGQRQRYDVLGLHEFDSDRKRMSVIVGCPDKTVKLFVKGADSSMFGVIEKSLDLDAVRATETHLHKYSSKGLRTLVIGMRELSTAEFGEWQSAYERASTALFGRGGLLRAVAANIECNLQLLGASGIEDKLQEGVPEAIESLRQAGIKVWVLTGDKQETAISIGYSCKLLSSEMTQIIINSHSKESCRKSLEDAIAMCSKLATISAVAQNSESGTAGTRVQLALIIDGTSLVYILETELEEELFKVATMCDVVLCCRVAPLQKAGIVALIKNRTDDMTLAIGDGANDVSMIQMADVGIGISGQEGRQAVMASDFAMGQFRFLVPLLLVHGHWNYQRMGYMILYNFYRNAVFVFMLFWYVLYTAFSLTTAITEWSSVLYSVICTALPTIIVGILDKDLSRKTLMKYPQLYGAGQREERYNLKLFILTMMDTIWQSLAIFFIPYLAYRHSTIDGSSLGDLWTLAVVIIVNIHLAMDVFRWNWLTHASIWGCILATIICVIVIDGIPILPGYWAIFHIMGTGLFWFCLLGIIIAAMVPRFAMKAFTEYFTPSDIQLARELEKFGTINEDTVPEIPMSTFSNSQR</sequence>
<dbReference type="GO" id="GO:0000287">
    <property type="term" value="F:magnesium ion binding"/>
    <property type="evidence" value="ECO:0007669"/>
    <property type="project" value="UniProtKB-UniRule"/>
</dbReference>
<reference evidence="19" key="1">
    <citation type="journal article" date="2023" name="GigaByte">
        <title>Genome assembly of the bearded iris, Iris pallida Lam.</title>
        <authorList>
            <person name="Bruccoleri R.E."/>
            <person name="Oakeley E.J."/>
            <person name="Faust A.M.E."/>
            <person name="Altorfer M."/>
            <person name="Dessus-Babus S."/>
            <person name="Burckhardt D."/>
            <person name="Oertli M."/>
            <person name="Naumann U."/>
            <person name="Petersen F."/>
            <person name="Wong J."/>
        </authorList>
    </citation>
    <scope>NUCLEOTIDE SEQUENCE</scope>
    <source>
        <strain evidence="19">GSM-AAB239-AS_SAM_17_03QT</strain>
    </source>
</reference>
<feature type="transmembrane region" description="Helical" evidence="15">
    <location>
        <begin position="1114"/>
        <end position="1135"/>
    </location>
</feature>
<keyword evidence="20" id="KW-1185">Reference proteome</keyword>
<dbReference type="NCBIfam" id="TIGR01652">
    <property type="entry name" value="ATPase-Plipid"/>
    <property type="match status" value="1"/>
</dbReference>
<dbReference type="Gene3D" id="3.40.50.1000">
    <property type="entry name" value="HAD superfamily/HAD-like"/>
    <property type="match status" value="1"/>
</dbReference>
<dbReference type="Gene3D" id="2.70.150.10">
    <property type="entry name" value="Calcium-transporting ATPase, cytoplasmic transduction domain A"/>
    <property type="match status" value="1"/>
</dbReference>
<dbReference type="SUPFAM" id="SSF81665">
    <property type="entry name" value="Calcium ATPase, transmembrane domain M"/>
    <property type="match status" value="1"/>
</dbReference>
<gene>
    <name evidence="19" type="ORF">M6B38_356935</name>
</gene>
<comment type="subcellular location">
    <subcellularLocation>
        <location evidence="1 15">Membrane</location>
        <topology evidence="1 15">Multi-pass membrane protein</topology>
    </subcellularLocation>
</comment>
<feature type="binding site" evidence="13">
    <location>
        <position position="494"/>
    </location>
    <ligand>
        <name>ATP</name>
        <dbReference type="ChEBI" id="CHEBI:30616"/>
    </ligand>
</feature>
<evidence type="ECO:0000256" key="6">
    <source>
        <dbReference type="ARBA" id="ARBA00022840"/>
    </source>
</evidence>
<dbReference type="GO" id="GO:0045332">
    <property type="term" value="P:phospholipid translocation"/>
    <property type="evidence" value="ECO:0007669"/>
    <property type="project" value="TreeGrafter"/>
</dbReference>
<feature type="binding site" evidence="13">
    <location>
        <position position="886"/>
    </location>
    <ligand>
        <name>ATP</name>
        <dbReference type="ChEBI" id="CHEBI:30616"/>
    </ligand>
</feature>
<dbReference type="InterPro" id="IPR032630">
    <property type="entry name" value="P_typ_ATPase_c"/>
</dbReference>
<keyword evidence="6 13" id="KW-0067">ATP-binding</keyword>
<name>A0AAX6GMT5_IRIPA</name>
<dbReference type="SFLD" id="SFLDS00003">
    <property type="entry name" value="Haloacid_Dehalogenase"/>
    <property type="match status" value="1"/>
</dbReference>
<evidence type="ECO:0000313" key="20">
    <source>
        <dbReference type="Proteomes" id="UP001140949"/>
    </source>
</evidence>
<dbReference type="CDD" id="cd02073">
    <property type="entry name" value="P-type_ATPase_APLT_Dnf-like"/>
    <property type="match status" value="1"/>
</dbReference>
<dbReference type="InterPro" id="IPR006539">
    <property type="entry name" value="P-type_ATPase_IV"/>
</dbReference>
<comment type="cofactor">
    <cofactor evidence="14">
        <name>Mg(2+)</name>
        <dbReference type="ChEBI" id="CHEBI:18420"/>
    </cofactor>
</comment>
<dbReference type="PRINTS" id="PR00119">
    <property type="entry name" value="CATATPASE"/>
</dbReference>
<dbReference type="Pfam" id="PF16212">
    <property type="entry name" value="PhoLip_ATPase_C"/>
    <property type="match status" value="1"/>
</dbReference>
<feature type="binding site" evidence="13">
    <location>
        <position position="603"/>
    </location>
    <ligand>
        <name>ATP</name>
        <dbReference type="ChEBI" id="CHEBI:30616"/>
    </ligand>
</feature>
<dbReference type="FunFam" id="2.70.150.10:FF:000054">
    <property type="entry name" value="Phospholipid-transporting ATPase"/>
    <property type="match status" value="1"/>
</dbReference>
<evidence type="ECO:0000259" key="18">
    <source>
        <dbReference type="Pfam" id="PF16212"/>
    </source>
</evidence>
<keyword evidence="3 15" id="KW-0812">Transmembrane</keyword>
<dbReference type="InterPro" id="IPR044492">
    <property type="entry name" value="P_typ_ATPase_HD_dom"/>
</dbReference>
<dbReference type="Proteomes" id="UP001140949">
    <property type="component" value="Unassembled WGS sequence"/>
</dbReference>
<feature type="binding site" evidence="13">
    <location>
        <position position="784"/>
    </location>
    <ligand>
        <name>ATP</name>
        <dbReference type="ChEBI" id="CHEBI:30616"/>
    </ligand>
</feature>
<dbReference type="Gene3D" id="3.40.1110.10">
    <property type="entry name" value="Calcium-transporting ATPase, cytoplasmic domain N"/>
    <property type="match status" value="1"/>
</dbReference>
<feature type="binding site" evidence="13">
    <location>
        <position position="915"/>
    </location>
    <ligand>
        <name>ATP</name>
        <dbReference type="ChEBI" id="CHEBI:30616"/>
    </ligand>
</feature>
<feature type="active site" description="4-aspartylphosphate intermediate" evidence="12">
    <location>
        <position position="494"/>
    </location>
</feature>
<feature type="binding site" evidence="14">
    <location>
        <position position="912"/>
    </location>
    <ligand>
        <name>Mg(2+)</name>
        <dbReference type="ChEBI" id="CHEBI:18420"/>
    </ligand>
</feature>
<keyword evidence="7 14" id="KW-0460">Magnesium</keyword>
<organism evidence="19 20">
    <name type="scientific">Iris pallida</name>
    <name type="common">Sweet iris</name>
    <dbReference type="NCBI Taxonomy" id="29817"/>
    <lineage>
        <taxon>Eukaryota</taxon>
        <taxon>Viridiplantae</taxon>
        <taxon>Streptophyta</taxon>
        <taxon>Embryophyta</taxon>
        <taxon>Tracheophyta</taxon>
        <taxon>Spermatophyta</taxon>
        <taxon>Magnoliopsida</taxon>
        <taxon>Liliopsida</taxon>
        <taxon>Asparagales</taxon>
        <taxon>Iridaceae</taxon>
        <taxon>Iridoideae</taxon>
        <taxon>Irideae</taxon>
        <taxon>Iris</taxon>
    </lineage>
</organism>
<evidence type="ECO:0000259" key="17">
    <source>
        <dbReference type="Pfam" id="PF16209"/>
    </source>
</evidence>
<evidence type="ECO:0000256" key="12">
    <source>
        <dbReference type="PIRSR" id="PIRSR606539-1"/>
    </source>
</evidence>
<dbReference type="AlphaFoldDB" id="A0AAX6GMT5"/>
<feature type="binding site" evidence="13">
    <location>
        <position position="702"/>
    </location>
    <ligand>
        <name>ATP</name>
        <dbReference type="ChEBI" id="CHEBI:30616"/>
    </ligand>
</feature>
<feature type="transmembrane region" description="Helical" evidence="15">
    <location>
        <begin position="367"/>
        <end position="388"/>
    </location>
</feature>
<comment type="catalytic activity">
    <reaction evidence="11 15">
        <text>ATP + H2O + phospholipidSide 1 = ADP + phosphate + phospholipidSide 2.</text>
        <dbReference type="EC" id="7.6.2.1"/>
    </reaction>
</comment>
<feature type="binding site" evidence="13">
    <location>
        <position position="496"/>
    </location>
    <ligand>
        <name>ATP</name>
        <dbReference type="ChEBI" id="CHEBI:30616"/>
    </ligand>
</feature>
<feature type="transmembrane region" description="Helical" evidence="15">
    <location>
        <begin position="974"/>
        <end position="993"/>
    </location>
</feature>
<dbReference type="Pfam" id="PF16209">
    <property type="entry name" value="PhoLip_ATPase_N"/>
    <property type="match status" value="1"/>
</dbReference>
<feature type="compositionally biased region" description="Polar residues" evidence="16">
    <location>
        <begin position="50"/>
        <end position="59"/>
    </location>
</feature>
<dbReference type="GO" id="GO:0016887">
    <property type="term" value="F:ATP hydrolysis activity"/>
    <property type="evidence" value="ECO:0007669"/>
    <property type="project" value="InterPro"/>
</dbReference>
<dbReference type="SUPFAM" id="SSF81653">
    <property type="entry name" value="Calcium ATPase, transduction domain A"/>
    <property type="match status" value="1"/>
</dbReference>
<evidence type="ECO:0000256" key="10">
    <source>
        <dbReference type="ARBA" id="ARBA00023136"/>
    </source>
</evidence>
<evidence type="ECO:0000313" key="19">
    <source>
        <dbReference type="EMBL" id="KAJ6829627.1"/>
    </source>
</evidence>
<feature type="transmembrane region" description="Helical" evidence="15">
    <location>
        <begin position="425"/>
        <end position="446"/>
    </location>
</feature>
<feature type="binding site" evidence="14">
    <location>
        <position position="494"/>
    </location>
    <ligand>
        <name>Mg(2+)</name>
        <dbReference type="ChEBI" id="CHEBI:18420"/>
    </ligand>
</feature>
<dbReference type="InterPro" id="IPR036412">
    <property type="entry name" value="HAD-like_sf"/>
</dbReference>
<evidence type="ECO:0000256" key="16">
    <source>
        <dbReference type="SAM" id="MobiDB-lite"/>
    </source>
</evidence>
<dbReference type="PROSITE" id="PS00154">
    <property type="entry name" value="ATPASE_E1_E2"/>
    <property type="match status" value="1"/>
</dbReference>
<accession>A0AAX6GMT5</accession>
<keyword evidence="5 13" id="KW-0547">Nucleotide-binding</keyword>
<dbReference type="InterPro" id="IPR032631">
    <property type="entry name" value="P-type_ATPase_N"/>
</dbReference>
<evidence type="ECO:0000256" key="11">
    <source>
        <dbReference type="ARBA" id="ARBA00034036"/>
    </source>
</evidence>
<feature type="binding site" evidence="13">
    <location>
        <position position="916"/>
    </location>
    <ligand>
        <name>ATP</name>
        <dbReference type="ChEBI" id="CHEBI:30616"/>
    </ligand>
</feature>
<comment type="caution">
    <text evidence="19">The sequence shown here is derived from an EMBL/GenBank/DDBJ whole genome shotgun (WGS) entry which is preliminary data.</text>
</comment>
<feature type="domain" description="P-type ATPase N-terminal" evidence="17">
    <location>
        <begin position="106"/>
        <end position="172"/>
    </location>
</feature>
<evidence type="ECO:0000256" key="4">
    <source>
        <dbReference type="ARBA" id="ARBA00022723"/>
    </source>
</evidence>
<feature type="transmembrane region" description="Helical" evidence="15">
    <location>
        <begin position="1005"/>
        <end position="1022"/>
    </location>
</feature>
<evidence type="ECO:0000256" key="15">
    <source>
        <dbReference type="RuleBase" id="RU362033"/>
    </source>
</evidence>
<dbReference type="PANTHER" id="PTHR24092">
    <property type="entry name" value="PROBABLE PHOSPHOLIPID-TRANSPORTING ATPASE"/>
    <property type="match status" value="1"/>
</dbReference>
<feature type="transmembrane region" description="Helical" evidence="15">
    <location>
        <begin position="1085"/>
        <end position="1102"/>
    </location>
</feature>
<feature type="compositionally biased region" description="Low complexity" evidence="16">
    <location>
        <begin position="1"/>
        <end position="11"/>
    </location>
</feature>
<feature type="binding site" evidence="13">
    <location>
        <position position="667"/>
    </location>
    <ligand>
        <name>ATP</name>
        <dbReference type="ChEBI" id="CHEBI:30616"/>
    </ligand>
</feature>
<dbReference type="FunFam" id="3.40.1110.10:FF:000025">
    <property type="entry name" value="Phospholipid-transporting ATPase"/>
    <property type="match status" value="1"/>
</dbReference>
<feature type="binding site" evidence="13">
    <location>
        <position position="892"/>
    </location>
    <ligand>
        <name>ATP</name>
        <dbReference type="ChEBI" id="CHEBI:30616"/>
    </ligand>
</feature>
<protein>
    <recommendedName>
        <fullName evidence="15">Phospholipid-transporting ATPase</fullName>
        <ecNumber evidence="15">7.6.2.1</ecNumber>
    </recommendedName>
</protein>
<evidence type="ECO:0000256" key="8">
    <source>
        <dbReference type="ARBA" id="ARBA00022967"/>
    </source>
</evidence>
<dbReference type="NCBIfam" id="TIGR01494">
    <property type="entry name" value="ATPase_P-type"/>
    <property type="match status" value="1"/>
</dbReference>
<dbReference type="SFLD" id="SFLDG00002">
    <property type="entry name" value="C1.7:_P-type_atpase_like"/>
    <property type="match status" value="1"/>
</dbReference>
<feature type="domain" description="P-type ATPase C-terminal" evidence="18">
    <location>
        <begin position="938"/>
        <end position="1178"/>
    </location>
</feature>
<evidence type="ECO:0000256" key="7">
    <source>
        <dbReference type="ARBA" id="ARBA00022842"/>
    </source>
</evidence>
<evidence type="ECO:0000256" key="1">
    <source>
        <dbReference type="ARBA" id="ARBA00004141"/>
    </source>
</evidence>
<dbReference type="InterPro" id="IPR023298">
    <property type="entry name" value="ATPase_P-typ_TM_dom_sf"/>
</dbReference>
<evidence type="ECO:0000256" key="9">
    <source>
        <dbReference type="ARBA" id="ARBA00022989"/>
    </source>
</evidence>